<dbReference type="SMART" id="SM00064">
    <property type="entry name" value="FYVE"/>
    <property type="match status" value="1"/>
</dbReference>
<evidence type="ECO:0000313" key="9">
    <source>
        <dbReference type="EMBL" id="MEQ2168303.1"/>
    </source>
</evidence>
<feature type="region of interest" description="Disordered" evidence="6">
    <location>
        <begin position="1"/>
        <end position="33"/>
    </location>
</feature>
<keyword evidence="3" id="KW-0862">Zinc</keyword>
<dbReference type="SUPFAM" id="SSF57903">
    <property type="entry name" value="FYVE/PHD zinc finger"/>
    <property type="match status" value="1"/>
</dbReference>
<evidence type="ECO:0000313" key="10">
    <source>
        <dbReference type="Proteomes" id="UP001476798"/>
    </source>
</evidence>
<feature type="compositionally biased region" description="Polar residues" evidence="6">
    <location>
        <begin position="1"/>
        <end position="11"/>
    </location>
</feature>
<dbReference type="EMBL" id="JAHRIO010030831">
    <property type="protein sequence ID" value="MEQ2168303.1"/>
    <property type="molecule type" value="Genomic_DNA"/>
</dbReference>
<dbReference type="Gene3D" id="1.10.287.1490">
    <property type="match status" value="1"/>
</dbReference>
<organism evidence="9 10">
    <name type="scientific">Goodea atripinnis</name>
    <dbReference type="NCBI Taxonomy" id="208336"/>
    <lineage>
        <taxon>Eukaryota</taxon>
        <taxon>Metazoa</taxon>
        <taxon>Chordata</taxon>
        <taxon>Craniata</taxon>
        <taxon>Vertebrata</taxon>
        <taxon>Euteleostomi</taxon>
        <taxon>Actinopterygii</taxon>
        <taxon>Neopterygii</taxon>
        <taxon>Teleostei</taxon>
        <taxon>Neoteleostei</taxon>
        <taxon>Acanthomorphata</taxon>
        <taxon>Ovalentaria</taxon>
        <taxon>Atherinomorphae</taxon>
        <taxon>Cyprinodontiformes</taxon>
        <taxon>Goodeidae</taxon>
        <taxon>Goodea</taxon>
    </lineage>
</organism>
<keyword evidence="1" id="KW-0479">Metal-binding</keyword>
<dbReference type="SUPFAM" id="SSF57997">
    <property type="entry name" value="Tropomyosin"/>
    <property type="match status" value="1"/>
</dbReference>
<dbReference type="SUPFAM" id="SSF69979">
    <property type="entry name" value="Eea1 homodimerisation domain"/>
    <property type="match status" value="1"/>
</dbReference>
<dbReference type="Pfam" id="PF01363">
    <property type="entry name" value="FYVE"/>
    <property type="match status" value="1"/>
</dbReference>
<dbReference type="InterPro" id="IPR013087">
    <property type="entry name" value="Znf_C2H2_type"/>
</dbReference>
<evidence type="ECO:0000256" key="6">
    <source>
        <dbReference type="SAM" id="MobiDB-lite"/>
    </source>
</evidence>
<protein>
    <recommendedName>
        <fullName evidence="11">Early endosome antigen 1</fullName>
    </recommendedName>
</protein>
<dbReference type="InterPro" id="IPR011011">
    <property type="entry name" value="Znf_FYVE_PHD"/>
</dbReference>
<evidence type="ECO:0008006" key="11">
    <source>
        <dbReference type="Google" id="ProtNLM"/>
    </source>
</evidence>
<accession>A0ABV0NAB4</accession>
<dbReference type="InterPro" id="IPR017455">
    <property type="entry name" value="Znf_FYVE-rel"/>
</dbReference>
<evidence type="ECO:0000259" key="8">
    <source>
        <dbReference type="PROSITE" id="PS50178"/>
    </source>
</evidence>
<comment type="caution">
    <text evidence="9">The sequence shown here is derived from an EMBL/GenBank/DDBJ whole genome shotgun (WGS) entry which is preliminary data.</text>
</comment>
<proteinExistence type="predicted"/>
<feature type="region of interest" description="Disordered" evidence="6">
    <location>
        <begin position="223"/>
        <end position="242"/>
    </location>
</feature>
<dbReference type="PANTHER" id="PTHR23164:SF30">
    <property type="entry name" value="EARLY ENDOSOME ANTIGEN 1"/>
    <property type="match status" value="1"/>
</dbReference>
<gene>
    <name evidence="9" type="ORF">GOODEAATRI_012917</name>
</gene>
<dbReference type="PANTHER" id="PTHR23164">
    <property type="entry name" value="EARLY ENDOSOME ANTIGEN 1"/>
    <property type="match status" value="1"/>
</dbReference>
<evidence type="ECO:0000256" key="3">
    <source>
        <dbReference type="ARBA" id="ARBA00022833"/>
    </source>
</evidence>
<evidence type="ECO:0000256" key="5">
    <source>
        <dbReference type="SAM" id="Coils"/>
    </source>
</evidence>
<reference evidence="9 10" key="1">
    <citation type="submission" date="2021-06" db="EMBL/GenBank/DDBJ databases">
        <authorList>
            <person name="Palmer J.M."/>
        </authorList>
    </citation>
    <scope>NUCLEOTIDE SEQUENCE [LARGE SCALE GENOMIC DNA]</scope>
    <source>
        <strain evidence="9 10">GA_2019</strain>
        <tissue evidence="9">Muscle</tissue>
    </source>
</reference>
<dbReference type="PROSITE" id="PS50178">
    <property type="entry name" value="ZF_FYVE"/>
    <property type="match status" value="1"/>
</dbReference>
<keyword evidence="10" id="KW-1185">Reference proteome</keyword>
<dbReference type="Gene3D" id="3.30.40.10">
    <property type="entry name" value="Zinc/RING finger domain, C3HC4 (zinc finger)"/>
    <property type="match status" value="1"/>
</dbReference>
<dbReference type="Proteomes" id="UP001476798">
    <property type="component" value="Unassembled WGS sequence"/>
</dbReference>
<feature type="compositionally biased region" description="Basic and acidic residues" evidence="6">
    <location>
        <begin position="223"/>
        <end position="233"/>
    </location>
</feature>
<evidence type="ECO:0000256" key="4">
    <source>
        <dbReference type="PROSITE-ProRule" id="PRU00042"/>
    </source>
</evidence>
<dbReference type="Gene3D" id="1.20.5.390">
    <property type="entry name" value="L1 transposable element, trimerization domain"/>
    <property type="match status" value="1"/>
</dbReference>
<name>A0ABV0NAB4_9TELE</name>
<keyword evidence="2 4" id="KW-0863">Zinc-finger</keyword>
<dbReference type="PROSITE" id="PS50157">
    <property type="entry name" value="ZINC_FINGER_C2H2_2"/>
    <property type="match status" value="1"/>
</dbReference>
<feature type="coiled-coil region" evidence="5">
    <location>
        <begin position="741"/>
        <end position="865"/>
    </location>
</feature>
<dbReference type="CDD" id="cd15730">
    <property type="entry name" value="FYVE_EEA1"/>
    <property type="match status" value="1"/>
</dbReference>
<feature type="domain" description="C2H2-type" evidence="7">
    <location>
        <begin position="38"/>
        <end position="67"/>
    </location>
</feature>
<feature type="domain" description="FYVE-type" evidence="8">
    <location>
        <begin position="877"/>
        <end position="935"/>
    </location>
</feature>
<evidence type="ECO:0000256" key="1">
    <source>
        <dbReference type="ARBA" id="ARBA00022723"/>
    </source>
</evidence>
<feature type="non-terminal residue" evidence="9">
    <location>
        <position position="1"/>
    </location>
</feature>
<keyword evidence="5" id="KW-0175">Coiled coil</keyword>
<evidence type="ECO:0000259" key="7">
    <source>
        <dbReference type="PROSITE" id="PS50157"/>
    </source>
</evidence>
<dbReference type="InterPro" id="IPR013083">
    <property type="entry name" value="Znf_RING/FYVE/PHD"/>
</dbReference>
<feature type="coiled-coil region" evidence="5">
    <location>
        <begin position="611"/>
        <end position="714"/>
    </location>
</feature>
<sequence>ASQSVCCSLQTPGKGGSQNAESEKPTTDLNQDQTSEGFICPQCMKSHNSADELFKHYELFHDTGDLPAHVAPTREDLTMLRQEVQDLHASLKVRLSFKTMESKSFLDNMLGCFSSSALERKLVEAETEKFNIKQMKDLFEQKAAQLATEIVGVEKAAKSRVQDSLRERESEVQELQARTTGAEASLQKTQTELAERAQEVSKLKSELTELELKHAELKVERKQLEHQREEKESQGAQQQTEISQLHTKLLEAERQVGELQGRLKEQRQLSGEKLKDREQQAADLQLKLSRTEEQNDLEQVLRQIGDKDQKIQNLEALLQKSKDIVSQLEAEREDLCAKIQAGEGETADNLHKQVQEQKTQLRSAQDRAQTLETSVTELTAQLTDSKEKVSQLDAQLKAKTELLLSAEAAKAAQKANLENSLEASQHALQDKQQELIAAQKKVEEQAQRLKERQEQCVQLETNLKECKDKLMASEQRVAQLEGLKKTLKVQLTSFEQQHSQTQSTLKEKEAQLEKLQDQLKTVRGSLEEEIKKLKGQVAELKQAEVKKVSEVSQDLSSERSRTMELQKALEQSQENLTKLQTDFYGKESEVSALQEKVNVAQEELAANRTHQTGLEAQIQELKATRSALEQELSKRHQKLQQQEQTLKELQKQEELGDLQEAKQLLIQQKLELQGQVETVQGALKQEQKEHQATRDNWSKREEQLLAQTKEAQDQVVRPPTGECQELLPCLFVFTISVHALLSQAAERRAREEQVKRGEEAEAKLSVQVTALNENVATLKREWQSSQRRVSELEKQTDELRGEIAVLEATVQNNQDERRALLERCVAGEGEIEKLQAKVVELRRKLDDTTAAMQELGRENQSLQIKQSQSLTRKWAEDHEVQNCMACGKGFTVTVRKHHCRHCGNIFCGECSAKSALTPSSKKPVRVCETCFEELQG</sequence>
<dbReference type="InterPro" id="IPR000306">
    <property type="entry name" value="Znf_FYVE"/>
</dbReference>
<evidence type="ECO:0000256" key="2">
    <source>
        <dbReference type="ARBA" id="ARBA00022771"/>
    </source>
</evidence>